<dbReference type="AlphaFoldDB" id="A0A813IKT4"/>
<gene>
    <name evidence="3" type="ORF">PGLA2088_LOCUS9147</name>
</gene>
<protein>
    <recommendedName>
        <fullName evidence="5">Pentatricopeptide repeat-containing protein</fullName>
    </recommendedName>
</protein>
<dbReference type="InterPro" id="IPR011990">
    <property type="entry name" value="TPR-like_helical_dom_sf"/>
</dbReference>
<evidence type="ECO:0008006" key="5">
    <source>
        <dbReference type="Google" id="ProtNLM"/>
    </source>
</evidence>
<feature type="repeat" description="PPR" evidence="2">
    <location>
        <begin position="39"/>
        <end position="73"/>
    </location>
</feature>
<dbReference type="EMBL" id="CAJNNW010010006">
    <property type="protein sequence ID" value="CAE8651628.1"/>
    <property type="molecule type" value="Genomic_DNA"/>
</dbReference>
<comment type="caution">
    <text evidence="3">The sequence shown here is derived from an EMBL/GenBank/DDBJ whole genome shotgun (WGS) entry which is preliminary data.</text>
</comment>
<evidence type="ECO:0000256" key="2">
    <source>
        <dbReference type="PROSITE-ProRule" id="PRU00708"/>
    </source>
</evidence>
<dbReference type="Pfam" id="PF13041">
    <property type="entry name" value="PPR_2"/>
    <property type="match status" value="1"/>
</dbReference>
<evidence type="ECO:0000313" key="3">
    <source>
        <dbReference type="EMBL" id="CAE8651628.1"/>
    </source>
</evidence>
<dbReference type="PROSITE" id="PS51375">
    <property type="entry name" value="PPR"/>
    <property type="match status" value="1"/>
</dbReference>
<evidence type="ECO:0000256" key="1">
    <source>
        <dbReference type="ARBA" id="ARBA00022737"/>
    </source>
</evidence>
<name>A0A813IKT4_POLGL</name>
<sequence>VLLHELNALAAAGHAALAEAHFRRLLGVAQGDAWPASRQRMLWNTMLKAFANAGQHVEAASHYEAMMRNRLAPNAKTFGKLLEAAAKAGDETAAEHWLREMTESRFSARALNYNELMHAAANAHHLEAAELWLHRMLEGQLQHAGGRGC</sequence>
<accession>A0A813IKT4</accession>
<evidence type="ECO:0000313" key="4">
    <source>
        <dbReference type="Proteomes" id="UP000626109"/>
    </source>
</evidence>
<dbReference type="Proteomes" id="UP000626109">
    <property type="component" value="Unassembled WGS sequence"/>
</dbReference>
<keyword evidence="1" id="KW-0677">Repeat</keyword>
<dbReference type="PANTHER" id="PTHR47447">
    <property type="entry name" value="OS03G0856100 PROTEIN"/>
    <property type="match status" value="1"/>
</dbReference>
<dbReference type="PANTHER" id="PTHR47447:SF17">
    <property type="entry name" value="OS12G0638900 PROTEIN"/>
    <property type="match status" value="1"/>
</dbReference>
<dbReference type="NCBIfam" id="TIGR00756">
    <property type="entry name" value="PPR"/>
    <property type="match status" value="1"/>
</dbReference>
<organism evidence="3 4">
    <name type="scientific">Polarella glacialis</name>
    <name type="common">Dinoflagellate</name>
    <dbReference type="NCBI Taxonomy" id="89957"/>
    <lineage>
        <taxon>Eukaryota</taxon>
        <taxon>Sar</taxon>
        <taxon>Alveolata</taxon>
        <taxon>Dinophyceae</taxon>
        <taxon>Suessiales</taxon>
        <taxon>Suessiaceae</taxon>
        <taxon>Polarella</taxon>
    </lineage>
</organism>
<reference evidence="3" key="1">
    <citation type="submission" date="2021-02" db="EMBL/GenBank/DDBJ databases">
        <authorList>
            <person name="Dougan E. K."/>
            <person name="Rhodes N."/>
            <person name="Thang M."/>
            <person name="Chan C."/>
        </authorList>
    </citation>
    <scope>NUCLEOTIDE SEQUENCE</scope>
</reference>
<proteinExistence type="predicted"/>
<feature type="non-terminal residue" evidence="3">
    <location>
        <position position="1"/>
    </location>
</feature>
<dbReference type="Gene3D" id="1.25.40.10">
    <property type="entry name" value="Tetratricopeptide repeat domain"/>
    <property type="match status" value="1"/>
</dbReference>
<dbReference type="InterPro" id="IPR002885">
    <property type="entry name" value="PPR_rpt"/>
</dbReference>